<evidence type="ECO:0000259" key="4">
    <source>
        <dbReference type="SMART" id="SM00449"/>
    </source>
</evidence>
<dbReference type="InterPro" id="IPR043136">
    <property type="entry name" value="B30.2/SPRY_sf"/>
</dbReference>
<reference evidence="5 6" key="1">
    <citation type="journal article" date="2020" name="Nat. Commun.">
        <title>Genome of Tripterygium wilfordii and identification of cytochrome P450 involved in triptolide biosynthesis.</title>
        <authorList>
            <person name="Tu L."/>
            <person name="Su P."/>
            <person name="Zhang Z."/>
            <person name="Gao L."/>
            <person name="Wang J."/>
            <person name="Hu T."/>
            <person name="Zhou J."/>
            <person name="Zhang Y."/>
            <person name="Zhao Y."/>
            <person name="Liu Y."/>
            <person name="Song Y."/>
            <person name="Tong Y."/>
            <person name="Lu Y."/>
            <person name="Yang J."/>
            <person name="Xu C."/>
            <person name="Jia M."/>
            <person name="Peters R.J."/>
            <person name="Huang L."/>
            <person name="Gao W."/>
        </authorList>
    </citation>
    <scope>NUCLEOTIDE SEQUENCE [LARGE SCALE GENOMIC DNA]</scope>
    <source>
        <strain evidence="6">cv. XIE 37</strain>
        <tissue evidence="5">Leaf</tissue>
    </source>
</reference>
<dbReference type="Pfam" id="PF00622">
    <property type="entry name" value="SPRY"/>
    <property type="match status" value="1"/>
</dbReference>
<dbReference type="InterPro" id="IPR035778">
    <property type="entry name" value="SPRY_hnRNP_U"/>
</dbReference>
<dbReference type="Gene3D" id="3.40.50.300">
    <property type="entry name" value="P-loop containing nucleotide triphosphate hydrolases"/>
    <property type="match status" value="1"/>
</dbReference>
<evidence type="ECO:0000256" key="2">
    <source>
        <dbReference type="ARBA" id="ARBA00023242"/>
    </source>
</evidence>
<name>A0A7J7C549_TRIWF</name>
<feature type="region of interest" description="Disordered" evidence="3">
    <location>
        <begin position="450"/>
        <end position="479"/>
    </location>
</feature>
<dbReference type="GO" id="GO:1990904">
    <property type="term" value="C:ribonucleoprotein complex"/>
    <property type="evidence" value="ECO:0007669"/>
    <property type="project" value="UniProtKB-KW"/>
</dbReference>
<dbReference type="AlphaFoldDB" id="A0A7J7C549"/>
<dbReference type="Pfam" id="PF13671">
    <property type="entry name" value="AAA_33"/>
    <property type="match status" value="1"/>
</dbReference>
<dbReference type="PANTHER" id="PTHR12381">
    <property type="entry name" value="HETEROGENEOUS NUCLEAR RIBONUCLEOPROTEIN U FAMILY MEMBER"/>
    <property type="match status" value="1"/>
</dbReference>
<dbReference type="GO" id="GO:0005634">
    <property type="term" value="C:nucleus"/>
    <property type="evidence" value="ECO:0007669"/>
    <property type="project" value="UniProtKB-SubCell"/>
</dbReference>
<feature type="domain" description="SPRY" evidence="4">
    <location>
        <begin position="83"/>
        <end position="231"/>
    </location>
</feature>
<keyword evidence="2" id="KW-0539">Nucleus</keyword>
<keyword evidence="5" id="KW-0687">Ribonucleoprotein</keyword>
<accession>A0A7J7C549</accession>
<gene>
    <name evidence="5" type="ORF">HS088_TW21G01113</name>
</gene>
<comment type="caution">
    <text evidence="5">The sequence shown here is derived from an EMBL/GenBank/DDBJ whole genome shotgun (WGS) entry which is preliminary data.</text>
</comment>
<evidence type="ECO:0000256" key="3">
    <source>
        <dbReference type="SAM" id="MobiDB-lite"/>
    </source>
</evidence>
<evidence type="ECO:0000313" key="5">
    <source>
        <dbReference type="EMBL" id="KAF5728957.1"/>
    </source>
</evidence>
<dbReference type="PANTHER" id="PTHR12381:SF56">
    <property type="entry name" value="B30.2_SPRY DOMAIN-CONTAINING PROTEIN-RELATED"/>
    <property type="match status" value="1"/>
</dbReference>
<organism evidence="5 6">
    <name type="scientific">Tripterygium wilfordii</name>
    <name type="common">Thunder God vine</name>
    <dbReference type="NCBI Taxonomy" id="458696"/>
    <lineage>
        <taxon>Eukaryota</taxon>
        <taxon>Viridiplantae</taxon>
        <taxon>Streptophyta</taxon>
        <taxon>Embryophyta</taxon>
        <taxon>Tracheophyta</taxon>
        <taxon>Spermatophyta</taxon>
        <taxon>Magnoliopsida</taxon>
        <taxon>eudicotyledons</taxon>
        <taxon>Gunneridae</taxon>
        <taxon>Pentapetalae</taxon>
        <taxon>rosids</taxon>
        <taxon>fabids</taxon>
        <taxon>Celastrales</taxon>
        <taxon>Celastraceae</taxon>
        <taxon>Tripterygium</taxon>
    </lineage>
</organism>
<feature type="compositionally biased region" description="Low complexity" evidence="3">
    <location>
        <begin position="459"/>
        <end position="474"/>
    </location>
</feature>
<feature type="region of interest" description="Disordered" evidence="3">
    <location>
        <begin position="1"/>
        <end position="37"/>
    </location>
</feature>
<comment type="subcellular location">
    <subcellularLocation>
        <location evidence="1">Nucleus</location>
    </subcellularLocation>
</comment>
<dbReference type="CDD" id="cd12884">
    <property type="entry name" value="SPRY_hnRNP"/>
    <property type="match status" value="1"/>
</dbReference>
<dbReference type="GO" id="GO:0003723">
    <property type="term" value="F:RNA binding"/>
    <property type="evidence" value="ECO:0007669"/>
    <property type="project" value="TreeGrafter"/>
</dbReference>
<dbReference type="InterPro" id="IPR003877">
    <property type="entry name" value="SPRY_dom"/>
</dbReference>
<proteinExistence type="predicted"/>
<evidence type="ECO:0000256" key="1">
    <source>
        <dbReference type="ARBA" id="ARBA00004123"/>
    </source>
</evidence>
<dbReference type="EMBL" id="JAAARO010000021">
    <property type="protein sequence ID" value="KAF5728957.1"/>
    <property type="molecule type" value="Genomic_DNA"/>
</dbReference>
<dbReference type="Proteomes" id="UP000593562">
    <property type="component" value="Unassembled WGS sequence"/>
</dbReference>
<dbReference type="Gene3D" id="2.60.120.920">
    <property type="match status" value="1"/>
</dbReference>
<protein>
    <submittedName>
        <fullName evidence="5">Heterogeneous nuclear ribonucleoprotein U-like protein 1 isoform X1</fullName>
    </submittedName>
</protein>
<dbReference type="InterPro" id="IPR013320">
    <property type="entry name" value="ConA-like_dom_sf"/>
</dbReference>
<sequence length="497" mass="54633">MASLKRELSIGDEPASKKSKIHGDGGASDSAKPNSEKQRVVLNPADCNLDFDIEENGCKGSALHEQGFAYCWSGARANIGITGGKYCFSCKIISAQVVDMEDTALDQQHVCRIGISRGDDAVGNLGETEHSFGFGGTGKVSNAGRFSDYGEKFGVGDTIICAVDLESKPLASVGFSKNGKWLGTAMQFDSGPKGLGLDVDPQLKEQCLELAVFPHILLKNVVVMVQFSVEEGLLPEAGYKPWASAVDDGHGIMGPVFSDVKDCEVMMLVGLPASGKTTWAEKWVKDHPEKRYMLLGTNLILDQMKVPGLLRKKNYGERFDRLMSRANAMFDTLLARSSRTPRNYIIDQTNVYKSARKRKLRPFANFHKIAIVLFPTPEELKYRAEKRFKEMGKEVPAEAVNNMLANFVLPMTKGMNGSDEFFDKVIFVELDRGESQRYLNEMKRALVRAPNPNDFSPYSRESSIDSGESSTDSGARPLPQYEGALSGFLSVPFAVET</sequence>
<dbReference type="SUPFAM" id="SSF49899">
    <property type="entry name" value="Concanavalin A-like lectins/glucanases"/>
    <property type="match status" value="1"/>
</dbReference>
<dbReference type="SUPFAM" id="SSF52540">
    <property type="entry name" value="P-loop containing nucleoside triphosphate hydrolases"/>
    <property type="match status" value="1"/>
</dbReference>
<dbReference type="GO" id="GO:0000380">
    <property type="term" value="P:alternative mRNA splicing, via spliceosome"/>
    <property type="evidence" value="ECO:0007669"/>
    <property type="project" value="TreeGrafter"/>
</dbReference>
<dbReference type="SMART" id="SM00449">
    <property type="entry name" value="SPRY"/>
    <property type="match status" value="1"/>
</dbReference>
<keyword evidence="6" id="KW-1185">Reference proteome</keyword>
<evidence type="ECO:0000313" key="6">
    <source>
        <dbReference type="Proteomes" id="UP000593562"/>
    </source>
</evidence>
<dbReference type="InParanoid" id="A0A7J7C549"/>
<dbReference type="InterPro" id="IPR027417">
    <property type="entry name" value="P-loop_NTPase"/>
</dbReference>